<feature type="compositionally biased region" description="Low complexity" evidence="1">
    <location>
        <begin position="140"/>
        <end position="151"/>
    </location>
</feature>
<organism evidence="2 3">
    <name type="scientific">Seiridium cardinale</name>
    <dbReference type="NCBI Taxonomy" id="138064"/>
    <lineage>
        <taxon>Eukaryota</taxon>
        <taxon>Fungi</taxon>
        <taxon>Dikarya</taxon>
        <taxon>Ascomycota</taxon>
        <taxon>Pezizomycotina</taxon>
        <taxon>Sordariomycetes</taxon>
        <taxon>Xylariomycetidae</taxon>
        <taxon>Amphisphaeriales</taxon>
        <taxon>Sporocadaceae</taxon>
        <taxon>Seiridium</taxon>
    </lineage>
</organism>
<protein>
    <recommendedName>
        <fullName evidence="4">Developmental regulatory protein wetA</fullName>
    </recommendedName>
</protein>
<feature type="region of interest" description="Disordered" evidence="1">
    <location>
        <begin position="1"/>
        <end position="24"/>
    </location>
</feature>
<name>A0ABR2Y6Q7_9PEZI</name>
<gene>
    <name evidence="2" type="ORF">SCAR479_00762</name>
</gene>
<feature type="compositionally biased region" description="Polar residues" evidence="1">
    <location>
        <begin position="339"/>
        <end position="350"/>
    </location>
</feature>
<dbReference type="Proteomes" id="UP001465668">
    <property type="component" value="Unassembled WGS sequence"/>
</dbReference>
<feature type="region of interest" description="Disordered" evidence="1">
    <location>
        <begin position="51"/>
        <end position="79"/>
    </location>
</feature>
<feature type="compositionally biased region" description="Gly residues" evidence="1">
    <location>
        <begin position="531"/>
        <end position="552"/>
    </location>
</feature>
<proteinExistence type="predicted"/>
<sequence length="702" mass="75828">MASTTAGYQVDKEQQQLSGWPDNEELDIMTSSGNFFDEYVTFDPNDFLKDPQSPSAILDSLDDDLTNSSNDQDTLPVPPFTEDATSFAAQTSVAEQVDSLPIFQAQADPVLGAAGSISDFELLRLEGISLKSPGEPVRASLSPPLLSQSSPTKRSRFVDSVYATVRRATHRSKPTGTNISTAAMDVFKKGPEPRHHFTNQYDYTINRLDLKPEPIDSNGLPLSPPLTGKIPHSGSYSSKAPFVTGNLDDPFFEDFMSLPVTTHNPSTPINTPALKDELFFPSGVPAIPQNTTQILQPKQRNTSSAEWPVAGIIGDDSSRHWTLTGSSSYMPDDNALQSPSWWEDPSTPSTHAHPVSEHNGTVRNSAASFNHNHAIHQLQSELPYEYTSDLSGLMIHMPQPRQPQAAVLTANIPEQLMTPTHRSRSSQHSHHNRSHYTEHHQQHRRPKPRAPSSGARHHHGSMTSPRKPSLHHSSSRGMLIHREQSVSPSPSGHRLQRAMSSSNISIRKQRSWSRAPRTPNPGSHSGSHPFSGGGCSPLGGDGGGGGGGGGGIDFVNFTPGDKNVLMTGVAPSGSSKTKARREKEAADRRRRLSEAAVKAVQAAGGDIDKTRVLLVGMETQDSCDTPGHLEEGVTDLRCGATASTAPSVYTLWMAPGAATATFVVDSFEVWVSAFRGVPTYTRGTRARPSPPNNVPFVIAASS</sequence>
<feature type="region of interest" description="Disordered" evidence="1">
    <location>
        <begin position="339"/>
        <end position="362"/>
    </location>
</feature>
<feature type="compositionally biased region" description="Basic residues" evidence="1">
    <location>
        <begin position="421"/>
        <end position="434"/>
    </location>
</feature>
<feature type="region of interest" description="Disordered" evidence="1">
    <location>
        <begin position="133"/>
        <end position="152"/>
    </location>
</feature>
<reference evidence="2 3" key="1">
    <citation type="submission" date="2024-02" db="EMBL/GenBank/DDBJ databases">
        <title>First draft genome assembly of two strains of Seiridium cardinale.</title>
        <authorList>
            <person name="Emiliani G."/>
            <person name="Scali E."/>
        </authorList>
    </citation>
    <scope>NUCLEOTIDE SEQUENCE [LARGE SCALE GENOMIC DNA]</scope>
    <source>
        <strain evidence="2 3">BM-138-000479</strain>
    </source>
</reference>
<evidence type="ECO:0000313" key="3">
    <source>
        <dbReference type="Proteomes" id="UP001465668"/>
    </source>
</evidence>
<evidence type="ECO:0000313" key="2">
    <source>
        <dbReference type="EMBL" id="KAK9782419.1"/>
    </source>
</evidence>
<feature type="compositionally biased region" description="Low complexity" evidence="1">
    <location>
        <begin position="520"/>
        <end position="530"/>
    </location>
</feature>
<accession>A0ABR2Y6Q7</accession>
<keyword evidence="3" id="KW-1185">Reference proteome</keyword>
<comment type="caution">
    <text evidence="2">The sequence shown here is derived from an EMBL/GenBank/DDBJ whole genome shotgun (WGS) entry which is preliminary data.</text>
</comment>
<feature type="region of interest" description="Disordered" evidence="1">
    <location>
        <begin position="419"/>
        <end position="591"/>
    </location>
</feature>
<evidence type="ECO:0008006" key="4">
    <source>
        <dbReference type="Google" id="ProtNLM"/>
    </source>
</evidence>
<dbReference type="EMBL" id="JARVKM010000002">
    <property type="protein sequence ID" value="KAK9782419.1"/>
    <property type="molecule type" value="Genomic_DNA"/>
</dbReference>
<evidence type="ECO:0000256" key="1">
    <source>
        <dbReference type="SAM" id="MobiDB-lite"/>
    </source>
</evidence>